<dbReference type="AlphaFoldDB" id="A0A1Z4C265"/>
<dbReference type="OrthoDB" id="9796575at2"/>
<dbReference type="KEGG" id="mpsy:CEK71_16940"/>
<dbReference type="InterPro" id="IPR037021">
    <property type="entry name" value="RnfH_sf"/>
</dbReference>
<evidence type="ECO:0000313" key="4">
    <source>
        <dbReference type="Proteomes" id="UP000197019"/>
    </source>
</evidence>
<evidence type="ECO:0000256" key="1">
    <source>
        <dbReference type="ARBA" id="ARBA00010645"/>
    </source>
</evidence>
<dbReference type="Proteomes" id="UP000197019">
    <property type="component" value="Chromosome"/>
</dbReference>
<dbReference type="SUPFAM" id="SSF54285">
    <property type="entry name" value="MoaD/ThiS"/>
    <property type="match status" value="1"/>
</dbReference>
<dbReference type="NCBIfam" id="NF002490">
    <property type="entry name" value="PRK01777.1"/>
    <property type="match status" value="1"/>
</dbReference>
<dbReference type="RefSeq" id="WP_088620484.1">
    <property type="nucleotide sequence ID" value="NZ_CP022129.1"/>
</dbReference>
<dbReference type="InterPro" id="IPR005346">
    <property type="entry name" value="RnfH"/>
</dbReference>
<gene>
    <name evidence="3" type="ORF">CEK71_16940</name>
</gene>
<dbReference type="Pfam" id="PF03658">
    <property type="entry name" value="Ub-RnfH"/>
    <property type="match status" value="1"/>
</dbReference>
<dbReference type="InterPro" id="IPR016155">
    <property type="entry name" value="Mopterin_synth/thiamin_S_b"/>
</dbReference>
<reference evidence="3 4" key="1">
    <citation type="submission" date="2017-06" db="EMBL/GenBank/DDBJ databases">
        <title>Genome Sequencing of the methanotroph Methylovulum psychrotolerants str. HV10-M2 isolated from a high-altitude environment.</title>
        <authorList>
            <person name="Mateos-Rivera A."/>
        </authorList>
    </citation>
    <scope>NUCLEOTIDE SEQUENCE [LARGE SCALE GENOMIC DNA]</scope>
    <source>
        <strain evidence="3 4">HV10_M2</strain>
    </source>
</reference>
<evidence type="ECO:0000256" key="2">
    <source>
        <dbReference type="HAMAP-Rule" id="MF_00460"/>
    </source>
</evidence>
<dbReference type="Gene3D" id="3.10.20.280">
    <property type="entry name" value="RnfH-like"/>
    <property type="match status" value="1"/>
</dbReference>
<dbReference type="PANTHER" id="PTHR37483:SF1">
    <property type="entry name" value="UPF0125 PROTEIN RATB"/>
    <property type="match status" value="1"/>
</dbReference>
<dbReference type="PANTHER" id="PTHR37483">
    <property type="entry name" value="UPF0125 PROTEIN RATB"/>
    <property type="match status" value="1"/>
</dbReference>
<dbReference type="HAMAP" id="MF_00460">
    <property type="entry name" value="UPF0125_RnfH"/>
    <property type="match status" value="1"/>
</dbReference>
<accession>A0A1Z4C265</accession>
<proteinExistence type="inferred from homology"/>
<sequence length="92" mass="10082">MSEPLHIEVGYATPDRQFLITVELPAPATAAAAVHASGITQQCPELAEASLNVGIFGRMVSLTQPLKDGDRVEIYRPLYHDPKEARRQRAAK</sequence>
<evidence type="ECO:0000313" key="3">
    <source>
        <dbReference type="EMBL" id="ASF47613.1"/>
    </source>
</evidence>
<protein>
    <recommendedName>
        <fullName evidence="2">UPF0125 protein CEK71_16940</fullName>
    </recommendedName>
</protein>
<name>A0A1Z4C265_9GAMM</name>
<keyword evidence="4" id="KW-1185">Reference proteome</keyword>
<dbReference type="EMBL" id="CP022129">
    <property type="protein sequence ID" value="ASF47613.1"/>
    <property type="molecule type" value="Genomic_DNA"/>
</dbReference>
<organism evidence="3 4">
    <name type="scientific">Methylovulum psychrotolerans</name>
    <dbReference type="NCBI Taxonomy" id="1704499"/>
    <lineage>
        <taxon>Bacteria</taxon>
        <taxon>Pseudomonadati</taxon>
        <taxon>Pseudomonadota</taxon>
        <taxon>Gammaproteobacteria</taxon>
        <taxon>Methylococcales</taxon>
        <taxon>Methylococcaceae</taxon>
        <taxon>Methylovulum</taxon>
    </lineage>
</organism>
<comment type="similarity">
    <text evidence="1 2">Belongs to the UPF0125 (RnfH) family.</text>
</comment>